<keyword evidence="2" id="KW-1185">Reference proteome</keyword>
<comment type="caution">
    <text evidence="1">The sequence shown here is derived from an EMBL/GenBank/DDBJ whole genome shotgun (WGS) entry which is preliminary data.</text>
</comment>
<evidence type="ECO:0000313" key="2">
    <source>
        <dbReference type="Proteomes" id="UP001431783"/>
    </source>
</evidence>
<sequence length="105" mass="12351">MSAIFKRPLLNNMFLHFKRNTSSSSNVNTPSFDMENPFEEEKLQCILCKTKVPVDYKNVRLLSQLVFIHWKNIWQTYYWSLSTATRNSGKGNTKSSTCWFDALLY</sequence>
<reference evidence="1 2" key="1">
    <citation type="submission" date="2023-03" db="EMBL/GenBank/DDBJ databases">
        <title>Genome insight into feeding habits of ladybird beetles.</title>
        <authorList>
            <person name="Li H.-S."/>
            <person name="Huang Y.-H."/>
            <person name="Pang H."/>
        </authorList>
    </citation>
    <scope>NUCLEOTIDE SEQUENCE [LARGE SCALE GENOMIC DNA]</scope>
    <source>
        <strain evidence="1">SYSU_2023b</strain>
        <tissue evidence="1">Whole body</tissue>
    </source>
</reference>
<accession>A0AAW1V363</accession>
<dbReference type="EMBL" id="JARQZJ010000106">
    <property type="protein sequence ID" value="KAK9887223.1"/>
    <property type="molecule type" value="Genomic_DNA"/>
</dbReference>
<dbReference type="Proteomes" id="UP001431783">
    <property type="component" value="Unassembled WGS sequence"/>
</dbReference>
<evidence type="ECO:0000313" key="1">
    <source>
        <dbReference type="EMBL" id="KAK9887223.1"/>
    </source>
</evidence>
<proteinExistence type="predicted"/>
<name>A0AAW1V363_9CUCU</name>
<protein>
    <submittedName>
        <fullName evidence="1">Uncharacterized protein</fullName>
    </submittedName>
</protein>
<gene>
    <name evidence="1" type="ORF">WA026_021066</name>
</gene>
<organism evidence="1 2">
    <name type="scientific">Henosepilachna vigintioctopunctata</name>
    <dbReference type="NCBI Taxonomy" id="420089"/>
    <lineage>
        <taxon>Eukaryota</taxon>
        <taxon>Metazoa</taxon>
        <taxon>Ecdysozoa</taxon>
        <taxon>Arthropoda</taxon>
        <taxon>Hexapoda</taxon>
        <taxon>Insecta</taxon>
        <taxon>Pterygota</taxon>
        <taxon>Neoptera</taxon>
        <taxon>Endopterygota</taxon>
        <taxon>Coleoptera</taxon>
        <taxon>Polyphaga</taxon>
        <taxon>Cucujiformia</taxon>
        <taxon>Coccinelloidea</taxon>
        <taxon>Coccinellidae</taxon>
        <taxon>Epilachninae</taxon>
        <taxon>Epilachnini</taxon>
        <taxon>Henosepilachna</taxon>
    </lineage>
</organism>
<dbReference type="AlphaFoldDB" id="A0AAW1V363"/>